<feature type="transmembrane region" description="Helical" evidence="1">
    <location>
        <begin position="139"/>
        <end position="163"/>
    </location>
</feature>
<accession>A0A317FFW7</accession>
<protein>
    <recommendedName>
        <fullName evidence="2">DUF112 domain-containing protein</fullName>
    </recommendedName>
</protein>
<feature type="transmembrane region" description="Helical" evidence="1">
    <location>
        <begin position="61"/>
        <end position="86"/>
    </location>
</feature>
<feature type="transmembrane region" description="Helical" evidence="1">
    <location>
        <begin position="582"/>
        <end position="611"/>
    </location>
</feature>
<name>A0A317FFW7_9PROT</name>
<comment type="caution">
    <text evidence="3">The sequence shown here is derived from an EMBL/GenBank/DDBJ whole genome shotgun (WGS) entry which is preliminary data.</text>
</comment>
<feature type="transmembrane region" description="Helical" evidence="1">
    <location>
        <begin position="170"/>
        <end position="188"/>
    </location>
</feature>
<feature type="transmembrane region" description="Helical" evidence="1">
    <location>
        <begin position="402"/>
        <end position="420"/>
    </location>
</feature>
<dbReference type="PANTHER" id="PTHR35342">
    <property type="entry name" value="TRICARBOXYLIC TRANSPORT PROTEIN"/>
    <property type="match status" value="1"/>
</dbReference>
<dbReference type="OrthoDB" id="9817232at2"/>
<feature type="transmembrane region" description="Helical" evidence="1">
    <location>
        <begin position="107"/>
        <end position="133"/>
    </location>
</feature>
<dbReference type="AlphaFoldDB" id="A0A317FFW7"/>
<evidence type="ECO:0000313" key="3">
    <source>
        <dbReference type="EMBL" id="PWS37453.1"/>
    </source>
</evidence>
<dbReference type="RefSeq" id="WP_109870561.1">
    <property type="nucleotide sequence ID" value="NZ_QGNA01000002.1"/>
</dbReference>
<feature type="transmembrane region" description="Helical" evidence="1">
    <location>
        <begin position="20"/>
        <end position="41"/>
    </location>
</feature>
<feature type="transmembrane region" description="Helical" evidence="1">
    <location>
        <begin position="427"/>
        <end position="455"/>
    </location>
</feature>
<keyword evidence="1" id="KW-0812">Transmembrane</keyword>
<keyword evidence="1" id="KW-1133">Transmembrane helix</keyword>
<keyword evidence="4" id="KW-1185">Reference proteome</keyword>
<feature type="transmembrane region" description="Helical" evidence="1">
    <location>
        <begin position="515"/>
        <end position="535"/>
    </location>
</feature>
<proteinExistence type="predicted"/>
<organism evidence="3 4">
    <name type="scientific">Falsiroseomonas bella</name>
    <dbReference type="NCBI Taxonomy" id="2184016"/>
    <lineage>
        <taxon>Bacteria</taxon>
        <taxon>Pseudomonadati</taxon>
        <taxon>Pseudomonadota</taxon>
        <taxon>Alphaproteobacteria</taxon>
        <taxon>Acetobacterales</taxon>
        <taxon>Roseomonadaceae</taxon>
        <taxon>Falsiroseomonas</taxon>
    </lineage>
</organism>
<feature type="transmembrane region" description="Helical" evidence="1">
    <location>
        <begin position="367"/>
        <end position="390"/>
    </location>
</feature>
<evidence type="ECO:0000313" key="4">
    <source>
        <dbReference type="Proteomes" id="UP000245765"/>
    </source>
</evidence>
<dbReference type="InterPro" id="IPR002823">
    <property type="entry name" value="DUF112_TM"/>
</dbReference>
<keyword evidence="1" id="KW-0472">Membrane</keyword>
<gene>
    <name evidence="3" type="ORF">DFH01_11505</name>
</gene>
<dbReference type="Proteomes" id="UP000245765">
    <property type="component" value="Unassembled WGS sequence"/>
</dbReference>
<dbReference type="PANTHER" id="PTHR35342:SF5">
    <property type="entry name" value="TRICARBOXYLIC TRANSPORT PROTEIN"/>
    <property type="match status" value="1"/>
</dbReference>
<dbReference type="Pfam" id="PF01970">
    <property type="entry name" value="TctA"/>
    <property type="match status" value="1"/>
</dbReference>
<feature type="domain" description="DUF112" evidence="2">
    <location>
        <begin position="21"/>
        <end position="451"/>
    </location>
</feature>
<evidence type="ECO:0000259" key="2">
    <source>
        <dbReference type="Pfam" id="PF01970"/>
    </source>
</evidence>
<feature type="transmembrane region" description="Helical" evidence="1">
    <location>
        <begin position="623"/>
        <end position="642"/>
    </location>
</feature>
<reference evidence="4" key="1">
    <citation type="submission" date="2018-05" db="EMBL/GenBank/DDBJ databases">
        <authorList>
            <person name="Du Z."/>
            <person name="Wang X."/>
        </authorList>
    </citation>
    <scope>NUCLEOTIDE SEQUENCE [LARGE SCALE GENOMIC DNA]</scope>
    <source>
        <strain evidence="4">CQN31</strain>
    </source>
</reference>
<feature type="transmembrane region" description="Helical" evidence="1">
    <location>
        <begin position="208"/>
        <end position="230"/>
    </location>
</feature>
<sequence>MEGLAAALAEGFAQATTLDALLFMAFGTLVGYGFGILPGLQSVTAMSVFLPLTYWWTPVQAMYFFAGIIGAAGNGGAVTAIVLNIPGTAQNAATMLEGYPLTKQGRAVFALNLSAAASWLGAVFGVVVLLALVPVFLPFLISFGPAETFWVAVFGLVTMVLAVSGSPAKGLVAIAVGVVLAIVGMGGPRLPVPRFTFDSTYLLDGIEIVVVVIGFLVVSECLLQVAGVWARGREAGQVTRAAPAVGDDWKQQALDGWRAPFRHKGIFLRSSALGTAVGALPGVGGTVAQFLSYNLAVATTKDGEKIGKGAEDALVATEAATNSKEGGALFPTLLFGIPGNAEMALVLAAWQIHGLEPGPAFLSQHGALAWALVFGLLFSNFIASIGTALASPWLARLPGFDMGVLAPVVLVASLMSAFTVRGNAVDLAALAAIGLLGALFRLYGYSVIGVVIGFVLGDVIERNFYTALQSSLGDYSVLVGSPVAAVLAGATLVAAIFCGAKVLRAKREAAEEAAFSPGAAVFAALLLAGLAALLWQTLGSGWRGGPVATGVLSLAVALQLFVLATTLGGLRRVSVPDAAALLKLAALLVAALALAFWLGFVLAMAAFLLAFWLGVHRMKATRALPLALLFAVALPWAFSWLVEAPLWRGVVAPLVPGLVGGDVAPPL</sequence>
<feature type="transmembrane region" description="Helical" evidence="1">
    <location>
        <begin position="475"/>
        <end position="503"/>
    </location>
</feature>
<feature type="transmembrane region" description="Helical" evidence="1">
    <location>
        <begin position="547"/>
        <end position="570"/>
    </location>
</feature>
<evidence type="ECO:0000256" key="1">
    <source>
        <dbReference type="SAM" id="Phobius"/>
    </source>
</evidence>
<dbReference type="EMBL" id="QGNA01000002">
    <property type="protein sequence ID" value="PWS37453.1"/>
    <property type="molecule type" value="Genomic_DNA"/>
</dbReference>